<dbReference type="GO" id="GO:0003677">
    <property type="term" value="F:DNA binding"/>
    <property type="evidence" value="ECO:0007669"/>
    <property type="project" value="UniProtKB-KW"/>
</dbReference>
<dbReference type="AlphaFoldDB" id="A0A0G1CGU6"/>
<dbReference type="PANTHER" id="PTHR47964:SF1">
    <property type="entry name" value="ATP-DEPENDENT DNA HELICASE HOMOLOG RECG, CHLOROPLASTIC"/>
    <property type="match status" value="1"/>
</dbReference>
<keyword evidence="4" id="KW-0378">Hydrolase</keyword>
<dbReference type="Gene3D" id="3.30.2060.10">
    <property type="entry name" value="Penicillin-binding protein 1b domain"/>
    <property type="match status" value="1"/>
</dbReference>
<keyword evidence="5" id="KW-0347">Helicase</keyword>
<dbReference type="Gene3D" id="2.40.10.170">
    <property type="match status" value="1"/>
</dbReference>
<dbReference type="SMART" id="SM01058">
    <property type="entry name" value="CarD_TRCF"/>
    <property type="match status" value="1"/>
</dbReference>
<name>A0A0G1CGU6_9BACT</name>
<sequence>MTDPPKSYNQIIILSPTPSFLERADLPFTGDLKQYEILRMKNSFWQRNSVIFEIGLKKNPSEAIREISDLGYERHHGDIHKGEFFQQGGLITIFPINHSSPITLEFSGNVISTIEETTIIPHQERMANYVRHPVSHIEPGDFVVHEDHGIGIFREEISEYLILEYAPARKNGEPDRLLVPEKFQDKITPYLGLKKPQISRLGTPLWENTKRKAKEDIIAFAKELFELYKKRESQKRTAYEANPFEKEIWDDFEFKLTESQEKSLEEIFSDLGKDIPMERLVVGDVGFGKTELALRSAFRAVMNKKQVAILSPTTVLCDQHMETFNKRLEQKGVNIKKLTRLESNKKAKEILLELAKGKIDIVIGTHKILSKNIDFKNLGLLIIDEEQKFGVKHKEVLKQKYPNIDILYLSATPIPRTLAFSFSKIRPMSLVSDPPEGRMPIMTFVLPKNEKIIKEAISNELSRNGQVYFLSPRIMKMPFILKRIEKALPKTKKAILHGRMSEKKLLETMHEFREGKIKILISTTIIENGLDISSANTLIVDDSTRLGLAQSHQLRGRIGRSKEQAYAYFLYSSKSLTPKAEERLQALLDFQQLGVGFEIAKRDLELRGAGNILGREQSGVVNKIGWNLYFQYLGETIEELKE</sequence>
<evidence type="ECO:0000313" key="12">
    <source>
        <dbReference type="Proteomes" id="UP000034036"/>
    </source>
</evidence>
<dbReference type="GO" id="GO:0003678">
    <property type="term" value="F:DNA helicase activity"/>
    <property type="evidence" value="ECO:0007669"/>
    <property type="project" value="TreeGrafter"/>
</dbReference>
<evidence type="ECO:0000256" key="5">
    <source>
        <dbReference type="ARBA" id="ARBA00022806"/>
    </source>
</evidence>
<dbReference type="PROSITE" id="PS51192">
    <property type="entry name" value="HELICASE_ATP_BIND_1"/>
    <property type="match status" value="1"/>
</dbReference>
<dbReference type="GO" id="GO:0016787">
    <property type="term" value="F:hydrolase activity"/>
    <property type="evidence" value="ECO:0007669"/>
    <property type="project" value="UniProtKB-KW"/>
</dbReference>
<dbReference type="SMART" id="SM00490">
    <property type="entry name" value="HELICc"/>
    <property type="match status" value="1"/>
</dbReference>
<keyword evidence="2" id="KW-0547">Nucleotide-binding</keyword>
<dbReference type="Pfam" id="PF17757">
    <property type="entry name" value="UvrB_inter"/>
    <property type="match status" value="1"/>
</dbReference>
<dbReference type="Gene3D" id="3.40.50.300">
    <property type="entry name" value="P-loop containing nucleotide triphosphate hydrolases"/>
    <property type="match status" value="2"/>
</dbReference>
<dbReference type="SMART" id="SM00487">
    <property type="entry name" value="DEXDc"/>
    <property type="match status" value="1"/>
</dbReference>
<evidence type="ECO:0000259" key="10">
    <source>
        <dbReference type="PROSITE" id="PS51194"/>
    </source>
</evidence>
<dbReference type="InterPro" id="IPR001650">
    <property type="entry name" value="Helicase_C-like"/>
</dbReference>
<dbReference type="SUPFAM" id="SSF52540">
    <property type="entry name" value="P-loop containing nucleoside triphosphate hydrolases"/>
    <property type="match status" value="3"/>
</dbReference>
<protein>
    <submittedName>
        <fullName evidence="11">Transcription-repair coupling factor</fullName>
    </submittedName>
</protein>
<comment type="caution">
    <text evidence="11">The sequence shown here is derived from an EMBL/GenBank/DDBJ whole genome shotgun (WGS) entry which is preliminary data.</text>
</comment>
<evidence type="ECO:0000256" key="1">
    <source>
        <dbReference type="ARBA" id="ARBA00022490"/>
    </source>
</evidence>
<organism evidence="11 12">
    <name type="scientific">Candidatus Giovannonibacteria bacterium GW2011_GWF2_42_19</name>
    <dbReference type="NCBI Taxonomy" id="1618659"/>
    <lineage>
        <taxon>Bacteria</taxon>
        <taxon>Candidatus Giovannoniibacteriota</taxon>
    </lineage>
</organism>
<dbReference type="PANTHER" id="PTHR47964">
    <property type="entry name" value="ATP-DEPENDENT DNA HELICASE HOMOLOG RECG, CHLOROPLASTIC"/>
    <property type="match status" value="1"/>
</dbReference>
<dbReference type="InterPro" id="IPR011545">
    <property type="entry name" value="DEAD/DEAH_box_helicase_dom"/>
</dbReference>
<evidence type="ECO:0000256" key="3">
    <source>
        <dbReference type="ARBA" id="ARBA00022763"/>
    </source>
</evidence>
<evidence type="ECO:0000256" key="2">
    <source>
        <dbReference type="ARBA" id="ARBA00022741"/>
    </source>
</evidence>
<reference evidence="11 12" key="1">
    <citation type="journal article" date="2015" name="Nature">
        <title>rRNA introns, odd ribosomes, and small enigmatic genomes across a large radiation of phyla.</title>
        <authorList>
            <person name="Brown C.T."/>
            <person name="Hug L.A."/>
            <person name="Thomas B.C."/>
            <person name="Sharon I."/>
            <person name="Castelle C.J."/>
            <person name="Singh A."/>
            <person name="Wilkins M.J."/>
            <person name="Williams K.H."/>
            <person name="Banfield J.F."/>
        </authorList>
    </citation>
    <scope>NUCLEOTIDE SEQUENCE [LARGE SCALE GENOMIC DNA]</scope>
</reference>
<dbReference type="InterPro" id="IPR036101">
    <property type="entry name" value="CarD-like/TRCF_RID_sf"/>
</dbReference>
<dbReference type="Pfam" id="PF02559">
    <property type="entry name" value="CarD_TRCF_RID"/>
    <property type="match status" value="1"/>
</dbReference>
<keyword evidence="1" id="KW-0963">Cytoplasm</keyword>
<dbReference type="EMBL" id="LCDF01000003">
    <property type="protein sequence ID" value="KKS48788.1"/>
    <property type="molecule type" value="Genomic_DNA"/>
</dbReference>
<dbReference type="InterPro" id="IPR047112">
    <property type="entry name" value="RecG/Mfd"/>
</dbReference>
<evidence type="ECO:0000313" key="11">
    <source>
        <dbReference type="EMBL" id="KKS48788.1"/>
    </source>
</evidence>
<feature type="domain" description="Helicase ATP-binding" evidence="9">
    <location>
        <begin position="270"/>
        <end position="431"/>
    </location>
</feature>
<evidence type="ECO:0000256" key="6">
    <source>
        <dbReference type="ARBA" id="ARBA00022840"/>
    </source>
</evidence>
<dbReference type="PROSITE" id="PS51194">
    <property type="entry name" value="HELICASE_CTER"/>
    <property type="match status" value="1"/>
</dbReference>
<dbReference type="GO" id="GO:0006281">
    <property type="term" value="P:DNA repair"/>
    <property type="evidence" value="ECO:0007669"/>
    <property type="project" value="UniProtKB-KW"/>
</dbReference>
<dbReference type="GO" id="GO:0005524">
    <property type="term" value="F:ATP binding"/>
    <property type="evidence" value="ECO:0007669"/>
    <property type="project" value="UniProtKB-KW"/>
</dbReference>
<dbReference type="Pfam" id="PF00271">
    <property type="entry name" value="Helicase_C"/>
    <property type="match status" value="1"/>
</dbReference>
<dbReference type="InterPro" id="IPR003711">
    <property type="entry name" value="CarD-like/TRCF_RID"/>
</dbReference>
<keyword evidence="3" id="KW-0227">DNA damage</keyword>
<accession>A0A0G1CGU6</accession>
<dbReference type="Pfam" id="PF00270">
    <property type="entry name" value="DEAD"/>
    <property type="match status" value="1"/>
</dbReference>
<evidence type="ECO:0000259" key="9">
    <source>
        <dbReference type="PROSITE" id="PS51192"/>
    </source>
</evidence>
<dbReference type="STRING" id="1618659.UV11_C0003G0015"/>
<keyword evidence="6" id="KW-0067">ATP-binding</keyword>
<dbReference type="InterPro" id="IPR014001">
    <property type="entry name" value="Helicase_ATP-bd"/>
</dbReference>
<dbReference type="InterPro" id="IPR027417">
    <property type="entry name" value="P-loop_NTPase"/>
</dbReference>
<evidence type="ECO:0000256" key="7">
    <source>
        <dbReference type="ARBA" id="ARBA00023125"/>
    </source>
</evidence>
<dbReference type="SUPFAM" id="SSF141259">
    <property type="entry name" value="CarD-like"/>
    <property type="match status" value="1"/>
</dbReference>
<evidence type="ECO:0000256" key="8">
    <source>
        <dbReference type="ARBA" id="ARBA00023204"/>
    </source>
</evidence>
<dbReference type="InterPro" id="IPR041471">
    <property type="entry name" value="UvrB_inter"/>
</dbReference>
<keyword evidence="7" id="KW-0238">DNA-binding</keyword>
<feature type="domain" description="Helicase C-terminal" evidence="10">
    <location>
        <begin position="452"/>
        <end position="607"/>
    </location>
</feature>
<evidence type="ECO:0000256" key="4">
    <source>
        <dbReference type="ARBA" id="ARBA00022801"/>
    </source>
</evidence>
<keyword evidence="8" id="KW-0234">DNA repair</keyword>
<dbReference type="PATRIC" id="fig|1618659.3.peg.137"/>
<proteinExistence type="predicted"/>
<dbReference type="Proteomes" id="UP000034036">
    <property type="component" value="Unassembled WGS sequence"/>
</dbReference>
<gene>
    <name evidence="11" type="ORF">UV11_C0003G0015</name>
</gene>